<feature type="transmembrane region" description="Helical" evidence="1">
    <location>
        <begin position="102"/>
        <end position="126"/>
    </location>
</feature>
<sequence>YAEPAAADFVIGFKLRDDVFSHVAGNGKTDSLTAGNNSGVDAYNASFQVDERSSGVAGVNAGIGLNEVVKRPCADDAAFSTDDSFGHGMSQTEGVADGQYPFAYFGFVGLFIPADYFCGVFVTVILELHSDFIGRGDHMVVCDHKSVFGNDETGAQRTCFAFLFGLFVISPVVELLEEIFKRVVSPSAVELEKVFHGVAHFDHFHSVDVDHGGATLLSQIHEGRQSVRMCVNGQDEYSDESK</sequence>
<keyword evidence="1" id="KW-0472">Membrane</keyword>
<proteinExistence type="predicted"/>
<name>A0ABQ5KDN6_9EUKA</name>
<protein>
    <submittedName>
        <fullName evidence="2">Uncharacterized protein</fullName>
    </submittedName>
</protein>
<gene>
    <name evidence="2" type="ORF">ADUPG1_001631</name>
</gene>
<keyword evidence="3" id="KW-1185">Reference proteome</keyword>
<accession>A0ABQ5KDN6</accession>
<dbReference type="EMBL" id="BQXS01001473">
    <property type="protein sequence ID" value="GKT30675.1"/>
    <property type="molecule type" value="Genomic_DNA"/>
</dbReference>
<evidence type="ECO:0000256" key="1">
    <source>
        <dbReference type="SAM" id="Phobius"/>
    </source>
</evidence>
<reference evidence="2" key="1">
    <citation type="submission" date="2022-03" db="EMBL/GenBank/DDBJ databases">
        <title>Draft genome sequence of Aduncisulcus paluster, a free-living microaerophilic Fornicata.</title>
        <authorList>
            <person name="Yuyama I."/>
            <person name="Kume K."/>
            <person name="Tamura T."/>
            <person name="Inagaki Y."/>
            <person name="Hashimoto T."/>
        </authorList>
    </citation>
    <scope>NUCLEOTIDE SEQUENCE</scope>
    <source>
        <strain evidence="2">NY0171</strain>
    </source>
</reference>
<dbReference type="Proteomes" id="UP001057375">
    <property type="component" value="Unassembled WGS sequence"/>
</dbReference>
<organism evidence="2 3">
    <name type="scientific">Aduncisulcus paluster</name>
    <dbReference type="NCBI Taxonomy" id="2918883"/>
    <lineage>
        <taxon>Eukaryota</taxon>
        <taxon>Metamonada</taxon>
        <taxon>Carpediemonas-like organisms</taxon>
        <taxon>Aduncisulcus</taxon>
    </lineage>
</organism>
<feature type="non-terminal residue" evidence="2">
    <location>
        <position position="1"/>
    </location>
</feature>
<evidence type="ECO:0000313" key="2">
    <source>
        <dbReference type="EMBL" id="GKT30675.1"/>
    </source>
</evidence>
<keyword evidence="1" id="KW-0812">Transmembrane</keyword>
<comment type="caution">
    <text evidence="2">The sequence shown here is derived from an EMBL/GenBank/DDBJ whole genome shotgun (WGS) entry which is preliminary data.</text>
</comment>
<evidence type="ECO:0000313" key="3">
    <source>
        <dbReference type="Proteomes" id="UP001057375"/>
    </source>
</evidence>
<keyword evidence="1" id="KW-1133">Transmembrane helix</keyword>